<comment type="caution">
    <text evidence="2">The sequence shown here is derived from an EMBL/GenBank/DDBJ whole genome shotgun (WGS) entry which is preliminary data.</text>
</comment>
<keyword evidence="3" id="KW-1185">Reference proteome</keyword>
<evidence type="ECO:0000313" key="3">
    <source>
        <dbReference type="Proteomes" id="UP000237144"/>
    </source>
</evidence>
<name>A0A2S5BBP6_9BASI</name>
<evidence type="ECO:0000256" key="1">
    <source>
        <dbReference type="SAM" id="MobiDB-lite"/>
    </source>
</evidence>
<dbReference type="Proteomes" id="UP000237144">
    <property type="component" value="Unassembled WGS sequence"/>
</dbReference>
<protein>
    <submittedName>
        <fullName evidence="2">Uncharacterized protein</fullName>
    </submittedName>
</protein>
<proteinExistence type="predicted"/>
<dbReference type="AlphaFoldDB" id="A0A2S5BBP6"/>
<dbReference type="OrthoDB" id="5201563at2759"/>
<feature type="region of interest" description="Disordered" evidence="1">
    <location>
        <begin position="37"/>
        <end position="94"/>
    </location>
</feature>
<evidence type="ECO:0000313" key="2">
    <source>
        <dbReference type="EMBL" id="POY74194.1"/>
    </source>
</evidence>
<accession>A0A2S5BBP6</accession>
<gene>
    <name evidence="2" type="ORF">BMF94_2768</name>
</gene>
<organism evidence="2 3">
    <name type="scientific">Rhodotorula taiwanensis</name>
    <dbReference type="NCBI Taxonomy" id="741276"/>
    <lineage>
        <taxon>Eukaryota</taxon>
        <taxon>Fungi</taxon>
        <taxon>Dikarya</taxon>
        <taxon>Basidiomycota</taxon>
        <taxon>Pucciniomycotina</taxon>
        <taxon>Microbotryomycetes</taxon>
        <taxon>Sporidiobolales</taxon>
        <taxon>Sporidiobolaceae</taxon>
        <taxon>Rhodotorula</taxon>
    </lineage>
</organism>
<reference evidence="2 3" key="1">
    <citation type="journal article" date="2018" name="Front. Microbiol.">
        <title>Prospects for Fungal Bioremediation of Acidic Radioactive Waste Sites: Characterization and Genome Sequence of Rhodotorula taiwanensis MD1149.</title>
        <authorList>
            <person name="Tkavc R."/>
            <person name="Matrosova V.Y."/>
            <person name="Grichenko O.E."/>
            <person name="Gostincar C."/>
            <person name="Volpe R.P."/>
            <person name="Klimenkova P."/>
            <person name="Gaidamakova E.K."/>
            <person name="Zhou C.E."/>
            <person name="Stewart B.J."/>
            <person name="Lyman M.G."/>
            <person name="Malfatti S.A."/>
            <person name="Rubinfeld B."/>
            <person name="Courtot M."/>
            <person name="Singh J."/>
            <person name="Dalgard C.L."/>
            <person name="Hamilton T."/>
            <person name="Frey K.G."/>
            <person name="Gunde-Cimerman N."/>
            <person name="Dugan L."/>
            <person name="Daly M.J."/>
        </authorList>
    </citation>
    <scope>NUCLEOTIDE SEQUENCE [LARGE SCALE GENOMIC DNA]</scope>
    <source>
        <strain evidence="2 3">MD1149</strain>
    </source>
</reference>
<sequence length="142" mass="15367">MAAATSSNTSTATVSEGAIPSILLRSDAAAAREHQAHLIHGHEAHTQLSRRPDGLRGDREYHEVYEGGDPEGWPQARGVPPYRPLRSNDAASRPLGATAPERVFVTAMFTGVLTNHVIHEVWANTVGRVTKKTFVYPTGGQF</sequence>
<feature type="compositionally biased region" description="Basic and acidic residues" evidence="1">
    <location>
        <begin position="37"/>
        <end position="65"/>
    </location>
</feature>
<dbReference type="EMBL" id="PJQD01000028">
    <property type="protein sequence ID" value="POY74194.1"/>
    <property type="molecule type" value="Genomic_DNA"/>
</dbReference>